<dbReference type="Proteomes" id="UP000199063">
    <property type="component" value="Unassembled WGS sequence"/>
</dbReference>
<feature type="compositionally biased region" description="Acidic residues" evidence="1">
    <location>
        <begin position="251"/>
        <end position="260"/>
    </location>
</feature>
<feature type="transmembrane region" description="Helical" evidence="2">
    <location>
        <begin position="163"/>
        <end position="182"/>
    </location>
</feature>
<dbReference type="EMBL" id="FNHI01000031">
    <property type="protein sequence ID" value="SDN60849.1"/>
    <property type="molecule type" value="Genomic_DNA"/>
</dbReference>
<feature type="region of interest" description="Disordered" evidence="1">
    <location>
        <begin position="579"/>
        <end position="616"/>
    </location>
</feature>
<name>A0A1H0CSG2_9ACTN</name>
<reference evidence="4" key="1">
    <citation type="submission" date="2016-10" db="EMBL/GenBank/DDBJ databases">
        <authorList>
            <person name="Varghese N."/>
            <person name="Submissions S."/>
        </authorList>
    </citation>
    <scope>NUCLEOTIDE SEQUENCE [LARGE SCALE GENOMIC DNA]</scope>
    <source>
        <strain evidence="4">CGMCC 4.7042</strain>
    </source>
</reference>
<feature type="region of interest" description="Disordered" evidence="1">
    <location>
        <begin position="207"/>
        <end position="286"/>
    </location>
</feature>
<gene>
    <name evidence="3" type="ORF">SAMN05444921_1312</name>
</gene>
<feature type="region of interest" description="Disordered" evidence="1">
    <location>
        <begin position="829"/>
        <end position="852"/>
    </location>
</feature>
<dbReference type="STRING" id="1196353.SAMN05444921_1312"/>
<feature type="transmembrane region" description="Helical" evidence="2">
    <location>
        <begin position="87"/>
        <end position="105"/>
    </location>
</feature>
<feature type="compositionally biased region" description="Basic and acidic residues" evidence="1">
    <location>
        <begin position="579"/>
        <end position="593"/>
    </location>
</feature>
<feature type="transmembrane region" description="Helical" evidence="2">
    <location>
        <begin position="56"/>
        <end position="75"/>
    </location>
</feature>
<feature type="compositionally biased region" description="Gly residues" evidence="1">
    <location>
        <begin position="223"/>
        <end position="250"/>
    </location>
</feature>
<feature type="transmembrane region" description="Helical" evidence="2">
    <location>
        <begin position="111"/>
        <end position="127"/>
    </location>
</feature>
<evidence type="ECO:0000313" key="4">
    <source>
        <dbReference type="Proteomes" id="UP000199063"/>
    </source>
</evidence>
<keyword evidence="2" id="KW-1133">Transmembrane helix</keyword>
<sequence length="852" mass="88952">MSFYIDVTGAGRVPRRAMPQQLTAARRLVYVLFAATITGGIGLLLTAAQADALDGPVLGALLYAAAPGVAGWLLARRAWTGGNGVRRGLIAVQAWLVCGGLANVRDGSLQGLAQLLLPVVVLVFLFGKESREWFRSAPSERQERPRFSLPHLMTWRRDRGQTAVEYTGLILLVAAIVAALVMSSVGERIAGRLQEAVCSLVGRSCPAEAGDGGTPQAADGTDGTTGEGTDGGNTEGDGDGAGGDATGGSSGDEDGDEGGDPTDPYEPIGDAGTTADGSRGDGEGGQEDCSGFWGCTLDYGGQVLEGLFVDGVWGDVTDTWNTIIHPIDSIAGLGDYFGSLGDVWTEGTAGAGDKWDRGEYWDALTDWGGTGVDVVLKPLDDMFVGDEVRDTWNRGEETQAVTNVIWNVGSLFIPGYGEVKAAAKLGKLGRLGRIAGAVTEIVDKAKDAAGRARKAADAGDAKGARDAAEEAQEVADEAKEKVEEAGGCKLVALGGAFVVPYGAGAPRPLGGPGSGTVVLAAAPASVPVGFVGQETPRRCEGAEADDAREAQEQADEADGAADAAELGDVAARVKRTIADGRDKQKTPKEDRFNLTEGGIDGLVAKAKDDPDPRKGEYGKEELAAALNDLDEMLKNRGIDNQTRGSLAATVLKAGDRHQLAEAMAEVRAARRAASEAAGGTKVYGAVGGKKGRQSVDMGDGTTVDVSDVDDVDVLYRGKDGNVHAVEVKNTANAATKYTVPAQAKRLADWAGQDGAVPPRVARYEIEQRKDWHKIFDGYQTDRRSNVTPEGTPARTFAENGLGVRIAGQDFTPTQIRAMDDAWNAKSDAEKRAALDSGKMNDPKSAMEYLGVT</sequence>
<organism evidence="3 4">
    <name type="scientific">Streptomyces wuyuanensis</name>
    <dbReference type="NCBI Taxonomy" id="1196353"/>
    <lineage>
        <taxon>Bacteria</taxon>
        <taxon>Bacillati</taxon>
        <taxon>Actinomycetota</taxon>
        <taxon>Actinomycetes</taxon>
        <taxon>Kitasatosporales</taxon>
        <taxon>Streptomycetaceae</taxon>
        <taxon>Streptomyces</taxon>
    </lineage>
</organism>
<proteinExistence type="predicted"/>
<feature type="compositionally biased region" description="Basic and acidic residues" evidence="1">
    <location>
        <begin position="605"/>
        <end position="616"/>
    </location>
</feature>
<evidence type="ECO:0000313" key="3">
    <source>
        <dbReference type="EMBL" id="SDN60849.1"/>
    </source>
</evidence>
<keyword evidence="4" id="KW-1185">Reference proteome</keyword>
<dbReference type="RefSeq" id="WP_167746154.1">
    <property type="nucleotide sequence ID" value="NZ_FNHI01000031.1"/>
</dbReference>
<dbReference type="GeneID" id="96657161"/>
<evidence type="ECO:0000256" key="1">
    <source>
        <dbReference type="SAM" id="MobiDB-lite"/>
    </source>
</evidence>
<accession>A0A1H0CSG2</accession>
<feature type="compositionally biased region" description="Basic and acidic residues" evidence="1">
    <location>
        <begin position="829"/>
        <end position="841"/>
    </location>
</feature>
<keyword evidence="2" id="KW-0812">Transmembrane</keyword>
<evidence type="ECO:0000256" key="2">
    <source>
        <dbReference type="SAM" id="Phobius"/>
    </source>
</evidence>
<feature type="transmembrane region" description="Helical" evidence="2">
    <location>
        <begin position="28"/>
        <end position="50"/>
    </location>
</feature>
<dbReference type="AlphaFoldDB" id="A0A1H0CSG2"/>
<keyword evidence="2" id="KW-0472">Membrane</keyword>
<evidence type="ECO:0008006" key="5">
    <source>
        <dbReference type="Google" id="ProtNLM"/>
    </source>
</evidence>
<protein>
    <recommendedName>
        <fullName evidence="5">Restriction endonuclease fold toxin 5</fullName>
    </recommendedName>
</protein>